<sequence length="657" mass="74325">MPGRPLDTHFNSRVGDQMCRQDSQTHSSPEEEEAAEASLSLYCKPVEFYNILQRRAIDRPKFLQRCLWYKLQEKSRRLKMSISLTGSTVHGSQPQSLFPTYVLLVKPFTDMTDTQHSEVYHYSRMGVLSNYLGRENLSQSHVCFNLPSMEKLSAVIEDGPVSVLLVSCGHLISDNDSTLDHTDKTAFPSGIGGNVLVGEIPLLRLFNSWKESLRSNEGERAVMLTTVDMHPRVLKPGTLDEKKCISFQIPSHSGHVSAPLQVPVSGCVEEIWKKGRNSYNSLYYSGALTSSLSQLVRLRNGNVIFNYKYHCNKLQRTEVTEDFTCAFCLVKGGSFEGLKQHLLACHDLFRFEFLITEECQAVDVTVNTDYSWDSETKSSVDPKRETFIMCPKPFKRRKPENIGQGARHVTPLVVDSSDLPTAINGYRGTVDGAGEYLERNTSGLNNATGCSSATAHSYADLECAQSAPGSNLAPPSVLQFAKTRKLSAERSDPRNRTLLQKKEFFHSHRAQPMALEQVLSDRDSEDEVDDDVADLEDRRMLDDFVDVTKDEKQMMHLWNSFIRKQRVLADNHIPWACDAFTKLHGKDFIAAPALLWCWRVFLIKLWNHGLLDACTMDKCNDLLEKFQSHEVDPLRSQIGDGEVLHNFYVTMTWSSCR</sequence>
<keyword evidence="4" id="KW-0862">Zinc</keyword>
<evidence type="ECO:0000256" key="3">
    <source>
        <dbReference type="ARBA" id="ARBA00022771"/>
    </source>
</evidence>
<feature type="domain" description="Polycomb protein VEFS-Box" evidence="8">
    <location>
        <begin position="496"/>
        <end position="616"/>
    </location>
</feature>
<keyword evidence="5" id="KW-0805">Transcription regulation</keyword>
<protein>
    <submittedName>
        <fullName evidence="11">Polycomb group protein EMBRYONIC FLOWER 2</fullName>
    </submittedName>
</protein>
<feature type="region of interest" description="Disordered" evidence="7">
    <location>
        <begin position="1"/>
        <end position="32"/>
    </location>
</feature>
<dbReference type="AlphaFoldDB" id="A0AAD8J8J9"/>
<evidence type="ECO:0000256" key="7">
    <source>
        <dbReference type="SAM" id="MobiDB-lite"/>
    </source>
</evidence>
<dbReference type="GO" id="GO:0005634">
    <property type="term" value="C:nucleus"/>
    <property type="evidence" value="ECO:0007669"/>
    <property type="project" value="UniProtKB-ARBA"/>
</dbReference>
<comment type="similarity">
    <text evidence="1">Belongs to the VEFS (VRN2-EMF2-FIS2-SU(Z)12) family.</text>
</comment>
<evidence type="ECO:0000313" key="11">
    <source>
        <dbReference type="EMBL" id="KAK1399697.1"/>
    </source>
</evidence>
<evidence type="ECO:0000256" key="6">
    <source>
        <dbReference type="ARBA" id="ARBA00023163"/>
    </source>
</evidence>
<gene>
    <name evidence="11" type="ORF">POM88_009560</name>
</gene>
<dbReference type="Pfam" id="PF09733">
    <property type="entry name" value="VEFS-Box"/>
    <property type="match status" value="1"/>
</dbReference>
<evidence type="ECO:0000313" key="12">
    <source>
        <dbReference type="Proteomes" id="UP001237642"/>
    </source>
</evidence>
<evidence type="ECO:0000256" key="2">
    <source>
        <dbReference type="ARBA" id="ARBA00022723"/>
    </source>
</evidence>
<keyword evidence="12" id="KW-1185">Reference proteome</keyword>
<dbReference type="Pfam" id="PF23320">
    <property type="entry name" value="Zn_SUZ12"/>
    <property type="match status" value="1"/>
</dbReference>
<accession>A0AAD8J8J9</accession>
<dbReference type="EMBL" id="JAUIZM010000002">
    <property type="protein sequence ID" value="KAK1399697.1"/>
    <property type="molecule type" value="Genomic_DNA"/>
</dbReference>
<comment type="caution">
    <text evidence="11">The sequence shown here is derived from an EMBL/GenBank/DDBJ whole genome shotgun (WGS) entry which is preliminary data.</text>
</comment>
<evidence type="ECO:0000259" key="9">
    <source>
        <dbReference type="Pfam" id="PF23320"/>
    </source>
</evidence>
<dbReference type="InterPro" id="IPR019135">
    <property type="entry name" value="Polycomb_protein_VEFS-Box"/>
</dbReference>
<evidence type="ECO:0000256" key="4">
    <source>
        <dbReference type="ARBA" id="ARBA00022833"/>
    </source>
</evidence>
<evidence type="ECO:0000259" key="8">
    <source>
        <dbReference type="Pfam" id="PF09733"/>
    </source>
</evidence>
<reference evidence="11" key="2">
    <citation type="submission" date="2023-05" db="EMBL/GenBank/DDBJ databases">
        <authorList>
            <person name="Schelkunov M.I."/>
        </authorList>
    </citation>
    <scope>NUCLEOTIDE SEQUENCE</scope>
    <source>
        <strain evidence="11">Hsosn_3</strain>
        <tissue evidence="11">Leaf</tissue>
    </source>
</reference>
<dbReference type="InterPro" id="IPR056068">
    <property type="entry name" value="EMF2-like_DUF7651"/>
</dbReference>
<dbReference type="PANTHER" id="PTHR22597:SF22">
    <property type="entry name" value="POLYCOMB GROUP PROTEIN EMBRYONIC FLOWER 2-RELATED"/>
    <property type="match status" value="1"/>
</dbReference>
<organism evidence="11 12">
    <name type="scientific">Heracleum sosnowskyi</name>
    <dbReference type="NCBI Taxonomy" id="360622"/>
    <lineage>
        <taxon>Eukaryota</taxon>
        <taxon>Viridiplantae</taxon>
        <taxon>Streptophyta</taxon>
        <taxon>Embryophyta</taxon>
        <taxon>Tracheophyta</taxon>
        <taxon>Spermatophyta</taxon>
        <taxon>Magnoliopsida</taxon>
        <taxon>eudicotyledons</taxon>
        <taxon>Gunneridae</taxon>
        <taxon>Pentapetalae</taxon>
        <taxon>asterids</taxon>
        <taxon>campanulids</taxon>
        <taxon>Apiales</taxon>
        <taxon>Apiaceae</taxon>
        <taxon>Apioideae</taxon>
        <taxon>apioid superclade</taxon>
        <taxon>Tordylieae</taxon>
        <taxon>Tordyliinae</taxon>
        <taxon>Heracleum</taxon>
    </lineage>
</organism>
<proteinExistence type="inferred from homology"/>
<name>A0AAD8J8J9_9APIA</name>
<keyword evidence="3" id="KW-0863">Zinc-finger</keyword>
<evidence type="ECO:0000259" key="10">
    <source>
        <dbReference type="Pfam" id="PF24663"/>
    </source>
</evidence>
<feature type="domain" description="DUF7651" evidence="10">
    <location>
        <begin position="69"/>
        <end position="271"/>
    </location>
</feature>
<dbReference type="GO" id="GO:0008270">
    <property type="term" value="F:zinc ion binding"/>
    <property type="evidence" value="ECO:0007669"/>
    <property type="project" value="UniProtKB-KW"/>
</dbReference>
<dbReference type="GO" id="GO:0031490">
    <property type="term" value="F:chromatin DNA binding"/>
    <property type="evidence" value="ECO:0007669"/>
    <property type="project" value="TreeGrafter"/>
</dbReference>
<evidence type="ECO:0000256" key="1">
    <source>
        <dbReference type="ARBA" id="ARBA00007416"/>
    </source>
</evidence>
<dbReference type="PANTHER" id="PTHR22597">
    <property type="entry name" value="POLYCOMB GROUP PROTEIN"/>
    <property type="match status" value="1"/>
</dbReference>
<dbReference type="InterPro" id="IPR057540">
    <property type="entry name" value="Znf_SUZ12"/>
</dbReference>
<dbReference type="Pfam" id="PF24663">
    <property type="entry name" value="DUF7651"/>
    <property type="match status" value="1"/>
</dbReference>
<evidence type="ECO:0000256" key="5">
    <source>
        <dbReference type="ARBA" id="ARBA00023015"/>
    </source>
</evidence>
<keyword evidence="6" id="KW-0804">Transcription</keyword>
<keyword evidence="2" id="KW-0479">Metal-binding</keyword>
<dbReference type="CDD" id="cd21749">
    <property type="entry name" value="ZnB-Zn_EMF2-like"/>
    <property type="match status" value="1"/>
</dbReference>
<reference evidence="11" key="1">
    <citation type="submission" date="2023-02" db="EMBL/GenBank/DDBJ databases">
        <title>Genome of toxic invasive species Heracleum sosnowskyi carries increased number of genes despite the absence of recent whole-genome duplications.</title>
        <authorList>
            <person name="Schelkunov M."/>
            <person name="Shtratnikova V."/>
            <person name="Makarenko M."/>
            <person name="Klepikova A."/>
            <person name="Omelchenko D."/>
            <person name="Novikova G."/>
            <person name="Obukhova E."/>
            <person name="Bogdanov V."/>
            <person name="Penin A."/>
            <person name="Logacheva M."/>
        </authorList>
    </citation>
    <scope>NUCLEOTIDE SEQUENCE</scope>
    <source>
        <strain evidence="11">Hsosn_3</strain>
        <tissue evidence="11">Leaf</tissue>
    </source>
</reference>
<feature type="domain" description="Polycomb protein SUZ12-like zinc finger" evidence="9">
    <location>
        <begin position="301"/>
        <end position="369"/>
    </location>
</feature>
<dbReference type="Proteomes" id="UP001237642">
    <property type="component" value="Unassembled WGS sequence"/>
</dbReference>
<dbReference type="CDD" id="cd21553">
    <property type="entry name" value="VEFS-box_EMF2-like"/>
    <property type="match status" value="1"/>
</dbReference>